<keyword evidence="2" id="KW-1185">Reference proteome</keyword>
<organism evidence="1 2">
    <name type="scientific">Stylosanthes scabra</name>
    <dbReference type="NCBI Taxonomy" id="79078"/>
    <lineage>
        <taxon>Eukaryota</taxon>
        <taxon>Viridiplantae</taxon>
        <taxon>Streptophyta</taxon>
        <taxon>Embryophyta</taxon>
        <taxon>Tracheophyta</taxon>
        <taxon>Spermatophyta</taxon>
        <taxon>Magnoliopsida</taxon>
        <taxon>eudicotyledons</taxon>
        <taxon>Gunneridae</taxon>
        <taxon>Pentapetalae</taxon>
        <taxon>rosids</taxon>
        <taxon>fabids</taxon>
        <taxon>Fabales</taxon>
        <taxon>Fabaceae</taxon>
        <taxon>Papilionoideae</taxon>
        <taxon>50 kb inversion clade</taxon>
        <taxon>dalbergioids sensu lato</taxon>
        <taxon>Dalbergieae</taxon>
        <taxon>Pterocarpus clade</taxon>
        <taxon>Stylosanthes</taxon>
    </lineage>
</organism>
<protein>
    <submittedName>
        <fullName evidence="1">Uncharacterized protein</fullName>
    </submittedName>
</protein>
<sequence length="61" mass="6437">RTVETAVCCSAASSKDAGSAMVADADNELLSGRSLLHSSSLSFVMARVAHFLRIKRADLVN</sequence>
<proteinExistence type="predicted"/>
<evidence type="ECO:0000313" key="2">
    <source>
        <dbReference type="Proteomes" id="UP001341840"/>
    </source>
</evidence>
<comment type="caution">
    <text evidence="1">The sequence shown here is derived from an EMBL/GenBank/DDBJ whole genome shotgun (WGS) entry which is preliminary data.</text>
</comment>
<dbReference type="Proteomes" id="UP001341840">
    <property type="component" value="Unassembled WGS sequence"/>
</dbReference>
<gene>
    <name evidence="1" type="ORF">PIB30_114714</name>
</gene>
<evidence type="ECO:0000313" key="1">
    <source>
        <dbReference type="EMBL" id="MED6142532.1"/>
    </source>
</evidence>
<reference evidence="1 2" key="1">
    <citation type="journal article" date="2023" name="Plants (Basel)">
        <title>Bridging the Gap: Combining Genomics and Transcriptomics Approaches to Understand Stylosanthes scabra, an Orphan Legume from the Brazilian Caatinga.</title>
        <authorList>
            <person name="Ferreira-Neto J.R.C."/>
            <person name="da Silva M.D."/>
            <person name="Binneck E."/>
            <person name="de Melo N.F."/>
            <person name="da Silva R.H."/>
            <person name="de Melo A.L.T.M."/>
            <person name="Pandolfi V."/>
            <person name="Bustamante F.O."/>
            <person name="Brasileiro-Vidal A.C."/>
            <person name="Benko-Iseppon A.M."/>
        </authorList>
    </citation>
    <scope>NUCLEOTIDE SEQUENCE [LARGE SCALE GENOMIC DNA]</scope>
    <source>
        <tissue evidence="1">Leaves</tissue>
    </source>
</reference>
<feature type="non-terminal residue" evidence="1">
    <location>
        <position position="1"/>
    </location>
</feature>
<dbReference type="EMBL" id="JASCZI010071317">
    <property type="protein sequence ID" value="MED6142532.1"/>
    <property type="molecule type" value="Genomic_DNA"/>
</dbReference>
<accession>A0ABU6T1K0</accession>
<name>A0ABU6T1K0_9FABA</name>